<feature type="region of interest" description="Disordered" evidence="1">
    <location>
        <begin position="138"/>
        <end position="158"/>
    </location>
</feature>
<gene>
    <name evidence="2" type="ORF">VT98_10501</name>
</gene>
<dbReference type="AlphaFoldDB" id="A0A444J8S1"/>
<feature type="non-terminal residue" evidence="2">
    <location>
        <position position="1"/>
    </location>
</feature>
<dbReference type="EMBL" id="MTKP01000050">
    <property type="protein sequence ID" value="RWX49447.1"/>
    <property type="molecule type" value="Genomic_DNA"/>
</dbReference>
<proteinExistence type="predicted"/>
<accession>A0A444J8S1</accession>
<dbReference type="Gene3D" id="3.30.70.1070">
    <property type="entry name" value="Sporulation related repeat"/>
    <property type="match status" value="1"/>
</dbReference>
<sequence length="335" mass="36975">PPYPQRLKFKKKEDVIVASVTQEEKSDTESISSLDDKELPLEVSTSIATAEEDKPQAPQEMKTPEVVEYVEQFEKTDKEVVAEVVAEAVEEGSGETMSVLSPGEVGTETLATAKKLPVIKPTWIIELTPGMKKKRPLAAEEHAAEKPALESEQERKEATIAPPKPKTLVSVASARGVAASAVSGPQRTQAQIQTFVAPPVQGTEAIQVPKIEIRPVAPLSRSAKADQLFARYLGAGNRWTKEAYGDKFTVQLVVLSSDDAADDIKNMIFREEYQEHKGKFYILRRDTLPPTLFVCYGVYSSMDEARNARNAMPLFLRKHHPYALSISDVLAKARD</sequence>
<dbReference type="GO" id="GO:0051301">
    <property type="term" value="P:cell division"/>
    <property type="evidence" value="ECO:0007669"/>
    <property type="project" value="UniProtKB-KW"/>
</dbReference>
<feature type="compositionally biased region" description="Basic and acidic residues" evidence="1">
    <location>
        <begin position="22"/>
        <end position="40"/>
    </location>
</feature>
<keyword evidence="3" id="KW-1185">Reference proteome</keyword>
<evidence type="ECO:0000313" key="3">
    <source>
        <dbReference type="Proteomes" id="UP000288086"/>
    </source>
</evidence>
<dbReference type="GO" id="GO:0042834">
    <property type="term" value="F:peptidoglycan binding"/>
    <property type="evidence" value="ECO:0007669"/>
    <property type="project" value="InterPro"/>
</dbReference>
<feature type="region of interest" description="Disordered" evidence="1">
    <location>
        <begin position="20"/>
        <end position="63"/>
    </location>
</feature>
<protein>
    <submittedName>
        <fullName evidence="2">Cell division protein DamX, binds to the septal ring, contains C-terminal SPOR domain</fullName>
    </submittedName>
</protein>
<dbReference type="InterPro" id="IPR036680">
    <property type="entry name" value="SPOR-like_sf"/>
</dbReference>
<keyword evidence="2" id="KW-0132">Cell division</keyword>
<name>A0A444J8S1_9BACT</name>
<organism evidence="2 3">
    <name type="scientific">Candidatus Electrothrix communis</name>
    <dbReference type="NCBI Taxonomy" id="1859133"/>
    <lineage>
        <taxon>Bacteria</taxon>
        <taxon>Pseudomonadati</taxon>
        <taxon>Thermodesulfobacteriota</taxon>
        <taxon>Desulfobulbia</taxon>
        <taxon>Desulfobulbales</taxon>
        <taxon>Desulfobulbaceae</taxon>
        <taxon>Candidatus Electrothrix</taxon>
    </lineage>
</organism>
<dbReference type="Proteomes" id="UP000288086">
    <property type="component" value="Unassembled WGS sequence"/>
</dbReference>
<keyword evidence="2" id="KW-0131">Cell cycle</keyword>
<comment type="caution">
    <text evidence="2">The sequence shown here is derived from an EMBL/GenBank/DDBJ whole genome shotgun (WGS) entry which is preliminary data.</text>
</comment>
<evidence type="ECO:0000313" key="2">
    <source>
        <dbReference type="EMBL" id="RWX49447.1"/>
    </source>
</evidence>
<reference evidence="2 3" key="1">
    <citation type="submission" date="2017-01" db="EMBL/GenBank/DDBJ databases">
        <title>The cable genome- insights into the physiology and evolution of filamentous bacteria capable of sulfide oxidation via long distance electron transfer.</title>
        <authorList>
            <person name="Schreiber L."/>
            <person name="Bjerg J.T."/>
            <person name="Boggild A."/>
            <person name="Van De Vossenberg J."/>
            <person name="Meysman F."/>
            <person name="Nielsen L.P."/>
            <person name="Schramm A."/>
            <person name="Kjeldsen K.U."/>
        </authorList>
    </citation>
    <scope>NUCLEOTIDE SEQUENCE [LARGE SCALE GENOMIC DNA]</scope>
    <source>
        <strain evidence="2">A1</strain>
    </source>
</reference>
<evidence type="ECO:0000256" key="1">
    <source>
        <dbReference type="SAM" id="MobiDB-lite"/>
    </source>
</evidence>